<dbReference type="OrthoDB" id="645173at2"/>
<dbReference type="Gene3D" id="2.60.120.1440">
    <property type="match status" value="1"/>
</dbReference>
<evidence type="ECO:0000313" key="4">
    <source>
        <dbReference type="Proteomes" id="UP000185003"/>
    </source>
</evidence>
<protein>
    <submittedName>
        <fullName evidence="3">Ferric-dicitrate binding protein FerR, regulates iron transport through sigma-19</fullName>
    </submittedName>
</protein>
<organism evidence="3 4">
    <name type="scientific">Chitinophaga niabensis</name>
    <dbReference type="NCBI Taxonomy" id="536979"/>
    <lineage>
        <taxon>Bacteria</taxon>
        <taxon>Pseudomonadati</taxon>
        <taxon>Bacteroidota</taxon>
        <taxon>Chitinophagia</taxon>
        <taxon>Chitinophagales</taxon>
        <taxon>Chitinophagaceae</taxon>
        <taxon>Chitinophaga</taxon>
    </lineage>
</organism>
<dbReference type="GO" id="GO:0016989">
    <property type="term" value="F:sigma factor antagonist activity"/>
    <property type="evidence" value="ECO:0007669"/>
    <property type="project" value="TreeGrafter"/>
</dbReference>
<evidence type="ECO:0000259" key="2">
    <source>
        <dbReference type="Pfam" id="PF16344"/>
    </source>
</evidence>
<dbReference type="RefSeq" id="WP_074239344.1">
    <property type="nucleotide sequence ID" value="NZ_FSRA01000001.1"/>
</dbReference>
<dbReference type="STRING" id="536979.SAMN04488055_2278"/>
<keyword evidence="4" id="KW-1185">Reference proteome</keyword>
<dbReference type="PANTHER" id="PTHR30273">
    <property type="entry name" value="PERIPLASMIC SIGNAL SENSOR AND SIGMA FACTOR ACTIVATOR FECR-RELATED"/>
    <property type="match status" value="1"/>
</dbReference>
<evidence type="ECO:0000259" key="1">
    <source>
        <dbReference type="Pfam" id="PF04773"/>
    </source>
</evidence>
<dbReference type="Pfam" id="PF16344">
    <property type="entry name" value="FecR_C"/>
    <property type="match status" value="1"/>
</dbReference>
<name>A0A1N6FKZ6_9BACT</name>
<dbReference type="Gene3D" id="3.55.50.30">
    <property type="match status" value="1"/>
</dbReference>
<reference evidence="3 4" key="1">
    <citation type="submission" date="2016-11" db="EMBL/GenBank/DDBJ databases">
        <authorList>
            <person name="Jaros S."/>
            <person name="Januszkiewicz K."/>
            <person name="Wedrychowicz H."/>
        </authorList>
    </citation>
    <scope>NUCLEOTIDE SEQUENCE [LARGE SCALE GENOMIC DNA]</scope>
    <source>
        <strain evidence="3 4">DSM 24787</strain>
    </source>
</reference>
<dbReference type="PANTHER" id="PTHR30273:SF2">
    <property type="entry name" value="PROTEIN FECR"/>
    <property type="match status" value="1"/>
</dbReference>
<sequence length="325" mass="36494">MENNAIKELIDKYLKGLLSAREAKQVEQLLERMADEQAFETLPEEEREEAQQGGYERLLNRIREAEQPAPVRNIFTVKRLKIAATVALFIIAGTIYRNSLLNLVAPHRLTDISSTGGKIRKLILSDGSIVWLKDNSKLIYPVTFGKGNRVVTLEGEALFEVAKDAEHPFYIHCGPLTTQVLGTSFNIRSNGRQTEVTVLTGKISLSTEKAGRVLVYPNEKAVYAVLSETIAKESKATTSLHELTRGTEYDMAFNDAHMPDVIKRIENKFDVQILLKDTTINHHLITADLTDQSLDNTLKMIGQALNLEVLIEGRMISLQQQKKHN</sequence>
<proteinExistence type="predicted"/>
<dbReference type="EMBL" id="FSRA01000001">
    <property type="protein sequence ID" value="SIN95963.1"/>
    <property type="molecule type" value="Genomic_DNA"/>
</dbReference>
<accession>A0A1N6FKZ6</accession>
<dbReference type="AlphaFoldDB" id="A0A1N6FKZ6"/>
<evidence type="ECO:0000313" key="3">
    <source>
        <dbReference type="EMBL" id="SIN95963.1"/>
    </source>
</evidence>
<gene>
    <name evidence="3" type="ORF">SAMN04488055_2278</name>
</gene>
<dbReference type="InterPro" id="IPR032508">
    <property type="entry name" value="FecR_C"/>
</dbReference>
<dbReference type="InterPro" id="IPR012373">
    <property type="entry name" value="Ferrdict_sens_TM"/>
</dbReference>
<feature type="domain" description="Protein FecR C-terminal" evidence="2">
    <location>
        <begin position="251"/>
        <end position="316"/>
    </location>
</feature>
<dbReference type="InterPro" id="IPR006860">
    <property type="entry name" value="FecR"/>
</dbReference>
<dbReference type="Proteomes" id="UP000185003">
    <property type="component" value="Unassembled WGS sequence"/>
</dbReference>
<dbReference type="Pfam" id="PF04773">
    <property type="entry name" value="FecR"/>
    <property type="match status" value="1"/>
</dbReference>
<dbReference type="PIRSF" id="PIRSF018266">
    <property type="entry name" value="FecR"/>
    <property type="match status" value="1"/>
</dbReference>
<feature type="domain" description="FecR protein" evidence="1">
    <location>
        <begin position="112"/>
        <end position="203"/>
    </location>
</feature>